<dbReference type="PANTHER" id="PTHR40980:SF3">
    <property type="entry name" value="TONB-DEPENDENT RECEPTOR-LIKE BETA-BARREL DOMAIN-CONTAINING PROTEIN"/>
    <property type="match status" value="1"/>
</dbReference>
<keyword evidence="4 8" id="KW-0812">Transmembrane</keyword>
<dbReference type="Pfam" id="PF07715">
    <property type="entry name" value="Plug"/>
    <property type="match status" value="1"/>
</dbReference>
<reference evidence="12 13" key="1">
    <citation type="submission" date="2020-08" db="EMBL/GenBank/DDBJ databases">
        <title>Genomic Encyclopedia of Type Strains, Phase IV (KMG-IV): sequencing the most valuable type-strain genomes for metagenomic binning, comparative biology and taxonomic classification.</title>
        <authorList>
            <person name="Goeker M."/>
        </authorList>
    </citation>
    <scope>NUCLEOTIDE SEQUENCE [LARGE SCALE GENOMIC DNA]</scope>
    <source>
        <strain evidence="12 13">DSM 26723</strain>
    </source>
</reference>
<keyword evidence="2 8" id="KW-0813">Transport</keyword>
<evidence type="ECO:0000256" key="5">
    <source>
        <dbReference type="ARBA" id="ARBA00023077"/>
    </source>
</evidence>
<dbReference type="PANTHER" id="PTHR40980">
    <property type="entry name" value="PLUG DOMAIN-CONTAINING PROTEIN"/>
    <property type="match status" value="1"/>
</dbReference>
<dbReference type="InterPro" id="IPR000531">
    <property type="entry name" value="Beta-barrel_TonB"/>
</dbReference>
<keyword evidence="13" id="KW-1185">Reference proteome</keyword>
<dbReference type="InterPro" id="IPR012910">
    <property type="entry name" value="Plug_dom"/>
</dbReference>
<dbReference type="InterPro" id="IPR039426">
    <property type="entry name" value="TonB-dep_rcpt-like"/>
</dbReference>
<dbReference type="Proteomes" id="UP000588068">
    <property type="component" value="Unassembled WGS sequence"/>
</dbReference>
<dbReference type="AlphaFoldDB" id="A0A841HHA4"/>
<sequence>MLAVDRHRGLIRASVRAILGLASVSVVGMSAFAQEAAQPDGAVEEVIVTGFRESLNAALELKRDSIGAVDSIVAEDIADFPDQNLAESIQRIPGVSIARQGGEGRQITVRGLGPQFTRVRINGMEALTTTGGTDATGGTNRNRAFDFNIFASELFNSIKVAKTASADQEEGSLGATVDLTVARPFDYDGLTFVTGAQLGYNDLQEDVDPRATALISNTWADGKFGALLSVAYSDREFKDTGASTVRWQDPAGNCPFSTGTTVNTACFAQASVLPGASVTAAQLNSAFRPRIPRYDMYENTQERLGVTASLQFSPADSTVLTFDALYADLQSTRTEQFLEMPNFSANMNAVDVVDAQIDGNSIVYGVFNDVDVRSEQRYDELETKFTQFTLSGEHKFTDTLTLTAFAGTAKSEHDNPIQTTFLWDIDDADGVVFDYRGSSRLPVLSYGTADVTNPEAWRLQEIRQRPQTADNTFDNYGVDLKWDLSDRMALKVGAQYKAYEFETTSARKASEVASADQRAVARSSYAQLLNLSDASLNVPAGTTFSWVVPNVKAGMDVFGLSPEGYEAYGVSTANDLGNNFGVTEDDTGGYVQFEFSADLGSIPLRGNVGVRYVETAQEATGWARFTGGTQLLTIENDYDNTLPSLNLVAEITDEFLIRLGAAKVMTRPGLGQLNPGLALSIAGNNKTVTAGNPFLEPFEADAYDLAFEWYFADESMVSLAVFYKDIGSFVQTIRETGSFSDNPFGLPDSAALAQCAAAGITDPATCLSGWGFNVPTNTPGGDLKGAEVSYQQPFTFLPGFMSDFGVILNYTYVDSEVQYLNTAGAVVAEETLAGLSQNAANATLYYDNGVFSARVSAAYRDEYLTTVPGRNQSPGLGAQAVGQNDVEGTAETLNIDFSTSWAVNDHLDLTLEALNLTDEFEDQWISSTADRSVYYHHTGRQYFLGARYKF</sequence>
<evidence type="ECO:0000256" key="8">
    <source>
        <dbReference type="PROSITE-ProRule" id="PRU01360"/>
    </source>
</evidence>
<dbReference type="Pfam" id="PF00593">
    <property type="entry name" value="TonB_dep_Rec_b-barrel"/>
    <property type="match status" value="1"/>
</dbReference>
<dbReference type="InterPro" id="IPR036942">
    <property type="entry name" value="Beta-barrel_TonB_sf"/>
</dbReference>
<evidence type="ECO:0000313" key="13">
    <source>
        <dbReference type="Proteomes" id="UP000588068"/>
    </source>
</evidence>
<evidence type="ECO:0000313" key="12">
    <source>
        <dbReference type="EMBL" id="MBB6092531.1"/>
    </source>
</evidence>
<feature type="domain" description="TonB-dependent receptor-like beta-barrel" evidence="10">
    <location>
        <begin position="446"/>
        <end position="916"/>
    </location>
</feature>
<evidence type="ECO:0000256" key="9">
    <source>
        <dbReference type="RuleBase" id="RU003357"/>
    </source>
</evidence>
<comment type="subcellular location">
    <subcellularLocation>
        <location evidence="1 8">Cell outer membrane</location>
        <topology evidence="1 8">Multi-pass membrane protein</topology>
    </subcellularLocation>
</comment>
<evidence type="ECO:0000256" key="4">
    <source>
        <dbReference type="ARBA" id="ARBA00022692"/>
    </source>
</evidence>
<evidence type="ECO:0000256" key="1">
    <source>
        <dbReference type="ARBA" id="ARBA00004571"/>
    </source>
</evidence>
<dbReference type="CDD" id="cd01347">
    <property type="entry name" value="ligand_gated_channel"/>
    <property type="match status" value="1"/>
</dbReference>
<proteinExistence type="inferred from homology"/>
<dbReference type="InterPro" id="IPR010104">
    <property type="entry name" value="TonB_rcpt_bac"/>
</dbReference>
<gene>
    <name evidence="12" type="ORF">HNQ60_001409</name>
</gene>
<organism evidence="12 13">
    <name type="scientific">Povalibacter uvarum</name>
    <dbReference type="NCBI Taxonomy" id="732238"/>
    <lineage>
        <taxon>Bacteria</taxon>
        <taxon>Pseudomonadati</taxon>
        <taxon>Pseudomonadota</taxon>
        <taxon>Gammaproteobacteria</taxon>
        <taxon>Steroidobacterales</taxon>
        <taxon>Steroidobacteraceae</taxon>
        <taxon>Povalibacter</taxon>
    </lineage>
</organism>
<dbReference type="Gene3D" id="2.40.170.20">
    <property type="entry name" value="TonB-dependent receptor, beta-barrel domain"/>
    <property type="match status" value="1"/>
</dbReference>
<evidence type="ECO:0000259" key="10">
    <source>
        <dbReference type="Pfam" id="PF00593"/>
    </source>
</evidence>
<protein>
    <submittedName>
        <fullName evidence="12">TonB-dependent receptor</fullName>
    </submittedName>
</protein>
<accession>A0A841HHA4</accession>
<keyword evidence="6 8" id="KW-0472">Membrane</keyword>
<keyword evidence="3 8" id="KW-1134">Transmembrane beta strand</keyword>
<keyword evidence="5 9" id="KW-0798">TonB box</keyword>
<dbReference type="Gene3D" id="2.170.130.10">
    <property type="entry name" value="TonB-dependent receptor, plug domain"/>
    <property type="match status" value="1"/>
</dbReference>
<keyword evidence="7 8" id="KW-0998">Cell outer membrane</keyword>
<evidence type="ECO:0000256" key="3">
    <source>
        <dbReference type="ARBA" id="ARBA00022452"/>
    </source>
</evidence>
<dbReference type="NCBIfam" id="TIGR01782">
    <property type="entry name" value="TonB-Xanth-Caul"/>
    <property type="match status" value="1"/>
</dbReference>
<evidence type="ECO:0000256" key="2">
    <source>
        <dbReference type="ARBA" id="ARBA00022448"/>
    </source>
</evidence>
<dbReference type="SUPFAM" id="SSF56935">
    <property type="entry name" value="Porins"/>
    <property type="match status" value="1"/>
</dbReference>
<dbReference type="PROSITE" id="PS52016">
    <property type="entry name" value="TONB_DEPENDENT_REC_3"/>
    <property type="match status" value="1"/>
</dbReference>
<keyword evidence="12" id="KW-0675">Receptor</keyword>
<evidence type="ECO:0000256" key="6">
    <source>
        <dbReference type="ARBA" id="ARBA00023136"/>
    </source>
</evidence>
<dbReference type="EMBL" id="JACHHZ010000002">
    <property type="protein sequence ID" value="MBB6092531.1"/>
    <property type="molecule type" value="Genomic_DNA"/>
</dbReference>
<comment type="caution">
    <text evidence="12">The sequence shown here is derived from an EMBL/GenBank/DDBJ whole genome shotgun (WGS) entry which is preliminary data.</text>
</comment>
<feature type="domain" description="TonB-dependent receptor plug" evidence="11">
    <location>
        <begin position="62"/>
        <end position="175"/>
    </location>
</feature>
<dbReference type="RefSeq" id="WP_221304079.1">
    <property type="nucleotide sequence ID" value="NZ_JACHHZ010000002.1"/>
</dbReference>
<name>A0A841HHA4_9GAMM</name>
<evidence type="ECO:0000259" key="11">
    <source>
        <dbReference type="Pfam" id="PF07715"/>
    </source>
</evidence>
<dbReference type="InterPro" id="IPR037066">
    <property type="entry name" value="Plug_dom_sf"/>
</dbReference>
<dbReference type="GO" id="GO:0009279">
    <property type="term" value="C:cell outer membrane"/>
    <property type="evidence" value="ECO:0007669"/>
    <property type="project" value="UniProtKB-SubCell"/>
</dbReference>
<evidence type="ECO:0000256" key="7">
    <source>
        <dbReference type="ARBA" id="ARBA00023237"/>
    </source>
</evidence>
<comment type="similarity">
    <text evidence="8 9">Belongs to the TonB-dependent receptor family.</text>
</comment>